<evidence type="ECO:0008006" key="4">
    <source>
        <dbReference type="Google" id="ProtNLM"/>
    </source>
</evidence>
<evidence type="ECO:0000313" key="3">
    <source>
        <dbReference type="Proteomes" id="UP000469558"/>
    </source>
</evidence>
<sequence length="147" mass="15348">MAKVASLSKLLLIAALLSTAYATPVPDVAPAPVVIYDRRTPNPSTGALSRLEKRSLTVGVTCYTETDCSGTPTDHDFSGTSSSACVSARNCQCMLVTTLDNAHIAYWNGKSCSGNKSVLNGCFSNRNVKQSSPGTNSLGFHDGCTGP</sequence>
<dbReference type="EMBL" id="QGMK01000688">
    <property type="protein sequence ID" value="TVY80415.1"/>
    <property type="molecule type" value="Genomic_DNA"/>
</dbReference>
<organism evidence="2 3">
    <name type="scientific">Lachnellula suecica</name>
    <dbReference type="NCBI Taxonomy" id="602035"/>
    <lineage>
        <taxon>Eukaryota</taxon>
        <taxon>Fungi</taxon>
        <taxon>Dikarya</taxon>
        <taxon>Ascomycota</taxon>
        <taxon>Pezizomycotina</taxon>
        <taxon>Leotiomycetes</taxon>
        <taxon>Helotiales</taxon>
        <taxon>Lachnaceae</taxon>
        <taxon>Lachnellula</taxon>
    </lineage>
</organism>
<dbReference type="OrthoDB" id="3553723at2759"/>
<reference evidence="2 3" key="1">
    <citation type="submission" date="2018-05" db="EMBL/GenBank/DDBJ databases">
        <title>Genome sequencing and assembly of the regulated plant pathogen Lachnellula willkommii and related sister species for the development of diagnostic species identification markers.</title>
        <authorList>
            <person name="Giroux E."/>
            <person name="Bilodeau G."/>
        </authorList>
    </citation>
    <scope>NUCLEOTIDE SEQUENCE [LARGE SCALE GENOMIC DNA]</scope>
    <source>
        <strain evidence="2 3">CBS 268.59</strain>
    </source>
</reference>
<comment type="caution">
    <text evidence="2">The sequence shown here is derived from an EMBL/GenBank/DDBJ whole genome shotgun (WGS) entry which is preliminary data.</text>
</comment>
<dbReference type="AlphaFoldDB" id="A0A8T9C424"/>
<name>A0A8T9C424_9HELO</name>
<proteinExistence type="predicted"/>
<gene>
    <name evidence="2" type="ORF">LSUE1_G007112</name>
</gene>
<protein>
    <recommendedName>
        <fullName evidence="4">Cyanovirin-N domain-containing protein</fullName>
    </recommendedName>
</protein>
<feature type="chain" id="PRO_5035858518" description="Cyanovirin-N domain-containing protein" evidence="1">
    <location>
        <begin position="23"/>
        <end position="147"/>
    </location>
</feature>
<feature type="signal peptide" evidence="1">
    <location>
        <begin position="1"/>
        <end position="22"/>
    </location>
</feature>
<evidence type="ECO:0000256" key="1">
    <source>
        <dbReference type="SAM" id="SignalP"/>
    </source>
</evidence>
<evidence type="ECO:0000313" key="2">
    <source>
        <dbReference type="EMBL" id="TVY80415.1"/>
    </source>
</evidence>
<accession>A0A8T9C424</accession>
<keyword evidence="1" id="KW-0732">Signal</keyword>
<dbReference type="Proteomes" id="UP000469558">
    <property type="component" value="Unassembled WGS sequence"/>
</dbReference>
<keyword evidence="3" id="KW-1185">Reference proteome</keyword>